<dbReference type="Gene3D" id="3.40.50.300">
    <property type="entry name" value="P-loop containing nucleotide triphosphate hydrolases"/>
    <property type="match status" value="1"/>
</dbReference>
<feature type="domain" description="Bacterial type II secretion system protein E" evidence="4">
    <location>
        <begin position="213"/>
        <end position="227"/>
    </location>
</feature>
<dbReference type="OrthoDB" id="9808272at2"/>
<dbReference type="Pfam" id="PF00437">
    <property type="entry name" value="T2SSE"/>
    <property type="match status" value="1"/>
</dbReference>
<keyword evidence="3" id="KW-0067">ATP-binding</keyword>
<dbReference type="PANTHER" id="PTHR30258">
    <property type="entry name" value="TYPE II SECRETION SYSTEM PROTEIN GSPE-RELATED"/>
    <property type="match status" value="1"/>
</dbReference>
<gene>
    <name evidence="5" type="ORF">NSA23_01695</name>
</gene>
<evidence type="ECO:0000259" key="4">
    <source>
        <dbReference type="PROSITE" id="PS00662"/>
    </source>
</evidence>
<dbReference type="SUPFAM" id="SSF52540">
    <property type="entry name" value="P-loop containing nucleoside triphosphate hydrolases"/>
    <property type="match status" value="1"/>
</dbReference>
<dbReference type="RefSeq" id="WP_050069797.1">
    <property type="nucleotide sequence ID" value="NZ_CABKTM010000043.1"/>
</dbReference>
<organism evidence="5 6">
    <name type="scientific">Anaerosalibacter massiliensis</name>
    <dbReference type="NCBI Taxonomy" id="1347392"/>
    <lineage>
        <taxon>Bacteria</taxon>
        <taxon>Bacillati</taxon>
        <taxon>Bacillota</taxon>
        <taxon>Tissierellia</taxon>
        <taxon>Tissierellales</taxon>
        <taxon>Sporanaerobacteraceae</taxon>
        <taxon>Anaerosalibacter</taxon>
    </lineage>
</organism>
<accession>A0A9X2MFV7</accession>
<dbReference type="SMART" id="SM00382">
    <property type="entry name" value="AAA"/>
    <property type="match status" value="1"/>
</dbReference>
<dbReference type="EMBL" id="JANJZL010000001">
    <property type="protein sequence ID" value="MCR2042821.1"/>
    <property type="molecule type" value="Genomic_DNA"/>
</dbReference>
<dbReference type="CDD" id="cd01129">
    <property type="entry name" value="PulE-GspE-like"/>
    <property type="match status" value="1"/>
</dbReference>
<dbReference type="GO" id="GO:0005524">
    <property type="term" value="F:ATP binding"/>
    <property type="evidence" value="ECO:0007669"/>
    <property type="project" value="UniProtKB-KW"/>
</dbReference>
<dbReference type="PANTHER" id="PTHR30258:SF1">
    <property type="entry name" value="PROTEIN TRANSPORT PROTEIN HOFB HOMOLOG"/>
    <property type="match status" value="1"/>
</dbReference>
<keyword evidence="2" id="KW-0547">Nucleotide-binding</keyword>
<keyword evidence="6" id="KW-1185">Reference proteome</keyword>
<evidence type="ECO:0000313" key="6">
    <source>
        <dbReference type="Proteomes" id="UP001142078"/>
    </source>
</evidence>
<dbReference type="GO" id="GO:0005886">
    <property type="term" value="C:plasma membrane"/>
    <property type="evidence" value="ECO:0007669"/>
    <property type="project" value="TreeGrafter"/>
</dbReference>
<comment type="caution">
    <text evidence="5">The sequence shown here is derived from an EMBL/GenBank/DDBJ whole genome shotgun (WGS) entry which is preliminary data.</text>
</comment>
<reference evidence="5" key="1">
    <citation type="submission" date="2022-07" db="EMBL/GenBank/DDBJ databases">
        <title>Enhanced cultured diversity of the mouse gut microbiota enables custom-made synthetic communities.</title>
        <authorList>
            <person name="Afrizal A."/>
        </authorList>
    </citation>
    <scope>NUCLEOTIDE SEQUENCE</scope>
    <source>
        <strain evidence="5">DSM 29482</strain>
    </source>
</reference>
<dbReference type="Proteomes" id="UP001142078">
    <property type="component" value="Unassembled WGS sequence"/>
</dbReference>
<sequence>MLLKKIDLKNIPVVKLIDLIINKAIDMKASDIHIEPFSNKIRIRYRIDGDLINIGRLPIEKLSSIITRIKIMGKMDIAEKRLPQDGRIEFYLEERTVDLRISSLPTIYGEKVVIRILDKNNFIFSKEELGFYSKNLETFEYILKQPYGIILVTGPTGSGKTTTLYSILRELNSIEKNIITIEDPVEYKLKGINQVQVNNKAGLTFANGLRTILRQDPDIIMVGEIRDSETAKIAIGSAITGHLVISTLHTNDTASSIIRLVDMKIEPYLISSAIIGVISQRLVKKLCRKCKIPYGASESEKKFLGSKQEELILYKPCGCKSCNNGFKGRVAVHEILPIDEEIRELINKNPSSNDIRNLAIKNGMISLLSNLKQLALKGEIAFDEVLKVGYTLK</sequence>
<dbReference type="GO" id="GO:0016887">
    <property type="term" value="F:ATP hydrolysis activity"/>
    <property type="evidence" value="ECO:0007669"/>
    <property type="project" value="TreeGrafter"/>
</dbReference>
<comment type="similarity">
    <text evidence="1">Belongs to the GSP E family.</text>
</comment>
<dbReference type="Gene3D" id="3.30.450.90">
    <property type="match status" value="1"/>
</dbReference>
<dbReference type="PROSITE" id="PS00662">
    <property type="entry name" value="T2SP_E"/>
    <property type="match status" value="1"/>
</dbReference>
<evidence type="ECO:0000256" key="2">
    <source>
        <dbReference type="ARBA" id="ARBA00022741"/>
    </source>
</evidence>
<name>A0A9X2MFV7_9FIRM</name>
<protein>
    <submittedName>
        <fullName evidence="5">GspE/PulE family protein</fullName>
    </submittedName>
</protein>
<evidence type="ECO:0000256" key="3">
    <source>
        <dbReference type="ARBA" id="ARBA00022840"/>
    </source>
</evidence>
<dbReference type="FunFam" id="3.40.50.300:FF:000398">
    <property type="entry name" value="Type IV pilus assembly ATPase PilB"/>
    <property type="match status" value="1"/>
</dbReference>
<evidence type="ECO:0000256" key="1">
    <source>
        <dbReference type="ARBA" id="ARBA00006611"/>
    </source>
</evidence>
<proteinExistence type="inferred from homology"/>
<dbReference type="InterPro" id="IPR027417">
    <property type="entry name" value="P-loop_NTPase"/>
</dbReference>
<dbReference type="AlphaFoldDB" id="A0A9X2MFV7"/>
<dbReference type="InterPro" id="IPR003593">
    <property type="entry name" value="AAA+_ATPase"/>
</dbReference>
<dbReference type="InterPro" id="IPR001482">
    <property type="entry name" value="T2SS/T4SS_dom"/>
</dbReference>
<evidence type="ECO:0000313" key="5">
    <source>
        <dbReference type="EMBL" id="MCR2042821.1"/>
    </source>
</evidence>